<reference evidence="2 3" key="1">
    <citation type="submission" date="2019-09" db="EMBL/GenBank/DDBJ databases">
        <title>Whole genome sequence of Vibrio fortis.</title>
        <authorList>
            <person name="Das S.K."/>
        </authorList>
    </citation>
    <scope>NUCLEOTIDE SEQUENCE [LARGE SCALE GENOMIC DNA]</scope>
    <source>
        <strain evidence="2 3">AN60</strain>
    </source>
</reference>
<protein>
    <submittedName>
        <fullName evidence="2">HNH endonuclease</fullName>
    </submittedName>
</protein>
<sequence>MRYWWVSQNQSYTEEFEGGYMWSPKLQKDGKTNNSYQNMTRVSPGDIVFSFKSTKLYSIGVIQSNGYSCPRPDELSKDTWATDGWKVDVEYIPLKNRIRPKDHIKLLRAHLPEKYSPLKSDGDGNQSYLFELPFNLKEKIVDLIGPEAIDVINDSITPEVSDAIDKQQQEVVNDPDISVTEKKQLIKSRRGQGIFRRRLEAIELECRVTKLKDKRHLIASHIKPWSHSNNQERLDGNNGLLLAPHVDHLFDKGYISFRNNGKLMVSKKLDKKTLLLWSVENKNYGAFKVAQLPYLEFHRKNVFKK</sequence>
<feature type="domain" description="HNH nuclease" evidence="1">
    <location>
        <begin position="206"/>
        <end position="257"/>
    </location>
</feature>
<dbReference type="InterPro" id="IPR003615">
    <property type="entry name" value="HNH_nuc"/>
</dbReference>
<dbReference type="Pfam" id="PF13391">
    <property type="entry name" value="HNH_2"/>
    <property type="match status" value="1"/>
</dbReference>
<keyword evidence="2" id="KW-0540">Nuclease</keyword>
<dbReference type="Proteomes" id="UP000326789">
    <property type="component" value="Unassembled WGS sequence"/>
</dbReference>
<evidence type="ECO:0000313" key="3">
    <source>
        <dbReference type="Proteomes" id="UP000326789"/>
    </source>
</evidence>
<evidence type="ECO:0000259" key="1">
    <source>
        <dbReference type="Pfam" id="PF13391"/>
    </source>
</evidence>
<proteinExistence type="predicted"/>
<name>A0A5N3R5K8_9VIBR</name>
<comment type="caution">
    <text evidence="2">The sequence shown here is derived from an EMBL/GenBank/DDBJ whole genome shotgun (WGS) entry which is preliminary data.</text>
</comment>
<gene>
    <name evidence="2" type="ORF">F2P58_09330</name>
</gene>
<accession>A0A5N3R5K8</accession>
<organism evidence="2 3">
    <name type="scientific">Vibrio fortis</name>
    <dbReference type="NCBI Taxonomy" id="212667"/>
    <lineage>
        <taxon>Bacteria</taxon>
        <taxon>Pseudomonadati</taxon>
        <taxon>Pseudomonadota</taxon>
        <taxon>Gammaproteobacteria</taxon>
        <taxon>Vibrionales</taxon>
        <taxon>Vibrionaceae</taxon>
        <taxon>Vibrio</taxon>
    </lineage>
</organism>
<evidence type="ECO:0000313" key="2">
    <source>
        <dbReference type="EMBL" id="KAB0289272.1"/>
    </source>
</evidence>
<dbReference type="GO" id="GO:0004519">
    <property type="term" value="F:endonuclease activity"/>
    <property type="evidence" value="ECO:0007669"/>
    <property type="project" value="UniProtKB-KW"/>
</dbReference>
<keyword evidence="2" id="KW-0255">Endonuclease</keyword>
<dbReference type="EMBL" id="VWSE01000004">
    <property type="protein sequence ID" value="KAB0289272.1"/>
    <property type="molecule type" value="Genomic_DNA"/>
</dbReference>
<keyword evidence="2" id="KW-0378">Hydrolase</keyword>
<dbReference type="AlphaFoldDB" id="A0A5N3R5K8"/>